<reference evidence="3" key="2">
    <citation type="submission" date="2015-01" db="EMBL/GenBank/DDBJ databases">
        <title>Evolutionary Origins and Diversification of the Mycorrhizal Mutualists.</title>
        <authorList>
            <consortium name="DOE Joint Genome Institute"/>
            <consortium name="Mycorrhizal Genomics Consortium"/>
            <person name="Kohler A."/>
            <person name="Kuo A."/>
            <person name="Nagy L.G."/>
            <person name="Floudas D."/>
            <person name="Copeland A."/>
            <person name="Barry K.W."/>
            <person name="Cichocki N."/>
            <person name="Veneault-Fourrey C."/>
            <person name="LaButti K."/>
            <person name="Lindquist E.A."/>
            <person name="Lipzen A."/>
            <person name="Lundell T."/>
            <person name="Morin E."/>
            <person name="Murat C."/>
            <person name="Riley R."/>
            <person name="Ohm R."/>
            <person name="Sun H."/>
            <person name="Tunlid A."/>
            <person name="Henrissat B."/>
            <person name="Grigoriev I.V."/>
            <person name="Hibbett D.S."/>
            <person name="Martin F."/>
        </authorList>
    </citation>
    <scope>NUCLEOTIDE SEQUENCE [LARGE SCALE GENOMIC DNA]</scope>
    <source>
        <strain evidence="3">F 1598</strain>
    </source>
</reference>
<gene>
    <name evidence="2" type="ORF">PILCRDRAFT_4739</name>
</gene>
<keyword evidence="1" id="KW-1133">Transmembrane helix</keyword>
<dbReference type="EMBL" id="KN832982">
    <property type="protein sequence ID" value="KIM86204.1"/>
    <property type="molecule type" value="Genomic_DNA"/>
</dbReference>
<name>A0A0C3G2X2_PILCF</name>
<evidence type="ECO:0000313" key="3">
    <source>
        <dbReference type="Proteomes" id="UP000054166"/>
    </source>
</evidence>
<proteinExistence type="predicted"/>
<sequence>MTVERVLTNMESWLMLEWNTRPLRNGILGMEGLFGATMIIAIVGKLIFEDLAEFVREMKYLERLEVTYGLRELVTPHVRGLLPQNNDAVLQQRAAYLEEVQKDVV</sequence>
<organism evidence="2 3">
    <name type="scientific">Piloderma croceum (strain F 1598)</name>
    <dbReference type="NCBI Taxonomy" id="765440"/>
    <lineage>
        <taxon>Eukaryota</taxon>
        <taxon>Fungi</taxon>
        <taxon>Dikarya</taxon>
        <taxon>Basidiomycota</taxon>
        <taxon>Agaricomycotina</taxon>
        <taxon>Agaricomycetes</taxon>
        <taxon>Agaricomycetidae</taxon>
        <taxon>Atheliales</taxon>
        <taxon>Atheliaceae</taxon>
        <taxon>Piloderma</taxon>
    </lineage>
</organism>
<feature type="transmembrane region" description="Helical" evidence="1">
    <location>
        <begin position="27"/>
        <end position="48"/>
    </location>
</feature>
<keyword evidence="1" id="KW-0812">Transmembrane</keyword>
<dbReference type="Proteomes" id="UP000054166">
    <property type="component" value="Unassembled WGS sequence"/>
</dbReference>
<protein>
    <submittedName>
        <fullName evidence="2">Uncharacterized protein</fullName>
    </submittedName>
</protein>
<dbReference type="HOGENOM" id="CLU_2237599_0_0_1"/>
<evidence type="ECO:0000256" key="1">
    <source>
        <dbReference type="SAM" id="Phobius"/>
    </source>
</evidence>
<keyword evidence="3" id="KW-1185">Reference proteome</keyword>
<dbReference type="AlphaFoldDB" id="A0A0C3G2X2"/>
<dbReference type="InParanoid" id="A0A0C3G2X2"/>
<keyword evidence="1" id="KW-0472">Membrane</keyword>
<reference evidence="2 3" key="1">
    <citation type="submission" date="2014-04" db="EMBL/GenBank/DDBJ databases">
        <authorList>
            <consortium name="DOE Joint Genome Institute"/>
            <person name="Kuo A."/>
            <person name="Tarkka M."/>
            <person name="Buscot F."/>
            <person name="Kohler A."/>
            <person name="Nagy L.G."/>
            <person name="Floudas D."/>
            <person name="Copeland A."/>
            <person name="Barry K.W."/>
            <person name="Cichocki N."/>
            <person name="Veneault-Fourrey C."/>
            <person name="LaButti K."/>
            <person name="Lindquist E.A."/>
            <person name="Lipzen A."/>
            <person name="Lundell T."/>
            <person name="Morin E."/>
            <person name="Murat C."/>
            <person name="Sun H."/>
            <person name="Tunlid A."/>
            <person name="Henrissat B."/>
            <person name="Grigoriev I.V."/>
            <person name="Hibbett D.S."/>
            <person name="Martin F."/>
            <person name="Nordberg H.P."/>
            <person name="Cantor M.N."/>
            <person name="Hua S.X."/>
        </authorList>
    </citation>
    <scope>NUCLEOTIDE SEQUENCE [LARGE SCALE GENOMIC DNA]</scope>
    <source>
        <strain evidence="2 3">F 1598</strain>
    </source>
</reference>
<evidence type="ECO:0000313" key="2">
    <source>
        <dbReference type="EMBL" id="KIM86204.1"/>
    </source>
</evidence>
<accession>A0A0C3G2X2</accession>